<dbReference type="RefSeq" id="WP_212188758.1">
    <property type="nucleotide sequence ID" value="NZ_JAGTAR010000005.1"/>
</dbReference>
<dbReference type="AlphaFoldDB" id="A0A941IWZ6"/>
<protein>
    <submittedName>
        <fullName evidence="3">Protein BatD</fullName>
    </submittedName>
</protein>
<sequence length="606" mass="66971">MRLTILSIVLFITACISANAQEISFTARAQSAVVVGDKFQLVYTLNKEGSDIRLPSLQDFQILMGPSTTYSTSTSIVNGKVSRETSYTYTFILKALNEGQFTIPPATIKVDDEKVSSNAVSIKVVKGDAQAQQENQSSATAGSAPSDDDLFITVTPSKTNLYQGEAMVLTTKIFTKVQLEGLSDIKQPELASFITQTLKDQDGIKWTMENINGKTYNVGTYEQKLLFPQKSGKLTIEPTEIEFMVRQRVARSRSRSIFDDFFESNYRTVKKRVKSKPISINVKPLPSGRPAGYSGGVGQLSMQASVNKNDVAVNDGITLKVVISGTGNHKFIEDPAIQFPADFDDFDAKISNSISNTARGMKGSKTYEYLMIPRHAGTFTIPSIQFAYFDPAKGQYQSMESGPISINVAKGEGDETSTSGVVRSNVTKENVKFIGKDIRFIKTGKTQLKPTGTFFIGSLTYYLALLIPLSLFVLLFIINQKRLKENANASLMKTKKANKIAKKRLKKSAHFLKTGEKEAFYEEVLRALWGYLSDKLTLPLSELSKDNAGELLQQSNVSDEVISDMMNILDTCEFARYAPASGTGEMDKLYKHTIATISQLENQIKR</sequence>
<organism evidence="3 4">
    <name type="scientific">Carboxylicivirga sediminis</name>
    <dbReference type="NCBI Taxonomy" id="2006564"/>
    <lineage>
        <taxon>Bacteria</taxon>
        <taxon>Pseudomonadati</taxon>
        <taxon>Bacteroidota</taxon>
        <taxon>Bacteroidia</taxon>
        <taxon>Marinilabiliales</taxon>
        <taxon>Marinilabiliaceae</taxon>
        <taxon>Carboxylicivirga</taxon>
    </lineage>
</organism>
<keyword evidence="1" id="KW-0812">Transmembrane</keyword>
<dbReference type="EMBL" id="JAGTAR010000005">
    <property type="protein sequence ID" value="MBR8534854.1"/>
    <property type="molecule type" value="Genomic_DNA"/>
</dbReference>
<accession>A0A941IWZ6</accession>
<dbReference type="Pfam" id="PF13584">
    <property type="entry name" value="BatD"/>
    <property type="match status" value="2"/>
</dbReference>
<evidence type="ECO:0000313" key="4">
    <source>
        <dbReference type="Proteomes" id="UP000679220"/>
    </source>
</evidence>
<reference evidence="3" key="2">
    <citation type="submission" date="2021-04" db="EMBL/GenBank/DDBJ databases">
        <authorList>
            <person name="Zhang T."/>
            <person name="Zhang Y."/>
            <person name="Lu D."/>
            <person name="Zuo D."/>
            <person name="Du Z."/>
        </authorList>
    </citation>
    <scope>NUCLEOTIDE SEQUENCE</scope>
    <source>
        <strain evidence="3">JR1</strain>
    </source>
</reference>
<comment type="caution">
    <text evidence="3">The sequence shown here is derived from an EMBL/GenBank/DDBJ whole genome shotgun (WGS) entry which is preliminary data.</text>
</comment>
<dbReference type="PANTHER" id="PTHR40940">
    <property type="entry name" value="PROTEIN BATD-RELATED"/>
    <property type="match status" value="1"/>
</dbReference>
<proteinExistence type="predicted"/>
<keyword evidence="4" id="KW-1185">Reference proteome</keyword>
<dbReference type="PROSITE" id="PS51257">
    <property type="entry name" value="PROKAR_LIPOPROTEIN"/>
    <property type="match status" value="1"/>
</dbReference>
<keyword evidence="2" id="KW-0732">Signal</keyword>
<evidence type="ECO:0000256" key="2">
    <source>
        <dbReference type="SAM" id="SignalP"/>
    </source>
</evidence>
<feature type="chain" id="PRO_5037750888" evidence="2">
    <location>
        <begin position="21"/>
        <end position="606"/>
    </location>
</feature>
<feature type="transmembrane region" description="Helical" evidence="1">
    <location>
        <begin position="459"/>
        <end position="478"/>
    </location>
</feature>
<reference evidence="3" key="1">
    <citation type="journal article" date="2018" name="Int. J. Syst. Evol. Microbiol.">
        <title>Carboxylicivirga sediminis sp. nov., isolated from coastal sediment.</title>
        <authorList>
            <person name="Wang F.Q."/>
            <person name="Ren L.H."/>
            <person name="Zou R.J."/>
            <person name="Sun Y.Z."/>
            <person name="Liu X.J."/>
            <person name="Jiang F."/>
            <person name="Liu L.J."/>
        </authorList>
    </citation>
    <scope>NUCLEOTIDE SEQUENCE</scope>
    <source>
        <strain evidence="3">JR1</strain>
    </source>
</reference>
<name>A0A941IWZ6_9BACT</name>
<dbReference type="Proteomes" id="UP000679220">
    <property type="component" value="Unassembled WGS sequence"/>
</dbReference>
<evidence type="ECO:0000256" key="1">
    <source>
        <dbReference type="SAM" id="Phobius"/>
    </source>
</evidence>
<evidence type="ECO:0000313" key="3">
    <source>
        <dbReference type="EMBL" id="MBR8534854.1"/>
    </source>
</evidence>
<keyword evidence="1" id="KW-1133">Transmembrane helix</keyword>
<dbReference type="InterPro" id="IPR025738">
    <property type="entry name" value="BatD"/>
</dbReference>
<dbReference type="PANTHER" id="PTHR40940:SF2">
    <property type="entry name" value="BATD"/>
    <property type="match status" value="1"/>
</dbReference>
<gene>
    <name evidence="3" type="ORF">KDU71_04720</name>
</gene>
<keyword evidence="1" id="KW-0472">Membrane</keyword>
<feature type="signal peptide" evidence="2">
    <location>
        <begin position="1"/>
        <end position="20"/>
    </location>
</feature>